<dbReference type="Gene3D" id="2.20.100.10">
    <property type="entry name" value="Thrombospondin type-1 (TSP1) repeat"/>
    <property type="match status" value="1"/>
</dbReference>
<dbReference type="PANTHER" id="PTHR31507:SF3">
    <property type="entry name" value="TIL DOMAIN-CONTAINING PROTEIN"/>
    <property type="match status" value="1"/>
</dbReference>
<sequence length="157" mass="17280">MRRAIWGLLLLSAVATAQSWLEWSEWNGNCEANPKSIKTRFRVCKPAADVTAAPCFGDSIDVVPCTACPAQGTWGEWSVMDGCSENCGAFGRKFRIRECQKPIGCPNLPCQGEARELDKNGAPCDNRSPCILPKKACHADYKMSIDPDELRNVCVKK</sequence>
<dbReference type="EMBL" id="BTRK01000006">
    <property type="protein sequence ID" value="GMR62374.1"/>
    <property type="molecule type" value="Genomic_DNA"/>
</dbReference>
<keyword evidence="3" id="KW-1185">Reference proteome</keyword>
<evidence type="ECO:0008006" key="4">
    <source>
        <dbReference type="Google" id="ProtNLM"/>
    </source>
</evidence>
<dbReference type="AlphaFoldDB" id="A0AAN5DFR1"/>
<protein>
    <recommendedName>
        <fullName evidence="4">TIL domain-containing protein</fullName>
    </recommendedName>
</protein>
<gene>
    <name evidence="2" type="ORF">PMAYCL1PPCAC_32569</name>
</gene>
<feature type="chain" id="PRO_5042852182" description="TIL domain-containing protein" evidence="1">
    <location>
        <begin position="20"/>
        <end position="157"/>
    </location>
</feature>
<dbReference type="InterPro" id="IPR036383">
    <property type="entry name" value="TSP1_rpt_sf"/>
</dbReference>
<dbReference type="Proteomes" id="UP001328107">
    <property type="component" value="Unassembled WGS sequence"/>
</dbReference>
<name>A0AAN5DFR1_9BILA</name>
<proteinExistence type="predicted"/>
<comment type="caution">
    <text evidence="2">The sequence shown here is derived from an EMBL/GenBank/DDBJ whole genome shotgun (WGS) entry which is preliminary data.</text>
</comment>
<keyword evidence="1" id="KW-0732">Signal</keyword>
<dbReference type="SUPFAM" id="SSF82895">
    <property type="entry name" value="TSP-1 type 1 repeat"/>
    <property type="match status" value="1"/>
</dbReference>
<dbReference type="PANTHER" id="PTHR31507">
    <property type="entry name" value="PROTEIN CBG15923"/>
    <property type="match status" value="1"/>
</dbReference>
<feature type="signal peptide" evidence="1">
    <location>
        <begin position="1"/>
        <end position="19"/>
    </location>
</feature>
<accession>A0AAN5DFR1</accession>
<reference evidence="3" key="1">
    <citation type="submission" date="2022-10" db="EMBL/GenBank/DDBJ databases">
        <title>Genome assembly of Pristionchus species.</title>
        <authorList>
            <person name="Yoshida K."/>
            <person name="Sommer R.J."/>
        </authorList>
    </citation>
    <scope>NUCLEOTIDE SEQUENCE [LARGE SCALE GENOMIC DNA]</scope>
    <source>
        <strain evidence="3">RS5460</strain>
    </source>
</reference>
<evidence type="ECO:0000256" key="1">
    <source>
        <dbReference type="SAM" id="SignalP"/>
    </source>
</evidence>
<evidence type="ECO:0000313" key="2">
    <source>
        <dbReference type="EMBL" id="GMR62374.1"/>
    </source>
</evidence>
<organism evidence="2 3">
    <name type="scientific">Pristionchus mayeri</name>
    <dbReference type="NCBI Taxonomy" id="1317129"/>
    <lineage>
        <taxon>Eukaryota</taxon>
        <taxon>Metazoa</taxon>
        <taxon>Ecdysozoa</taxon>
        <taxon>Nematoda</taxon>
        <taxon>Chromadorea</taxon>
        <taxon>Rhabditida</taxon>
        <taxon>Rhabditina</taxon>
        <taxon>Diplogasteromorpha</taxon>
        <taxon>Diplogasteroidea</taxon>
        <taxon>Neodiplogasteridae</taxon>
        <taxon>Pristionchus</taxon>
    </lineage>
</organism>
<feature type="non-terminal residue" evidence="2">
    <location>
        <position position="157"/>
    </location>
</feature>
<evidence type="ECO:0000313" key="3">
    <source>
        <dbReference type="Proteomes" id="UP001328107"/>
    </source>
</evidence>